<evidence type="ECO:0000313" key="2">
    <source>
        <dbReference type="Proteomes" id="UP001148662"/>
    </source>
</evidence>
<organism evidence="1 2">
    <name type="scientific">Phlebia brevispora</name>
    <dbReference type="NCBI Taxonomy" id="194682"/>
    <lineage>
        <taxon>Eukaryota</taxon>
        <taxon>Fungi</taxon>
        <taxon>Dikarya</taxon>
        <taxon>Basidiomycota</taxon>
        <taxon>Agaricomycotina</taxon>
        <taxon>Agaricomycetes</taxon>
        <taxon>Polyporales</taxon>
        <taxon>Meruliaceae</taxon>
        <taxon>Phlebia</taxon>
    </lineage>
</organism>
<name>A0ACC1T8I4_9APHY</name>
<keyword evidence="2" id="KW-1185">Reference proteome</keyword>
<proteinExistence type="predicted"/>
<protein>
    <submittedName>
        <fullName evidence="1">Uncharacterized protein</fullName>
    </submittedName>
</protein>
<reference evidence="1" key="1">
    <citation type="submission" date="2022-07" db="EMBL/GenBank/DDBJ databases">
        <title>Genome Sequence of Phlebia brevispora.</title>
        <authorList>
            <person name="Buettner E."/>
        </authorList>
    </citation>
    <scope>NUCLEOTIDE SEQUENCE</scope>
    <source>
        <strain evidence="1">MPL23</strain>
    </source>
</reference>
<comment type="caution">
    <text evidence="1">The sequence shown here is derived from an EMBL/GenBank/DDBJ whole genome shotgun (WGS) entry which is preliminary data.</text>
</comment>
<gene>
    <name evidence="1" type="ORF">NM688_g2553</name>
</gene>
<sequence length="1090" mass="121564">MVVDTIPITAVDSEDSVSKEDRSYRAARGVKSVRLYIQLFRLSPRLIITPATTKQATMAYLSILHLFIFAASQAVLAQTVTLAPKKFLNLPLGSVKPFGWLHDQLSVQTNGLAGHEHDFYDYVSQTDWTGGDSYYSSLEEAGSYWFNGLVPNGVLMDNPTIQAQTQYFLDYVIDHQDATGWLGPEVNTTKPRYLWGRYPFFFGAIQMMEANSSLVDYVVPALYKFVSLANTMLHNGEGLEEWTNTRWEDFVITLQWLFDFHPNGQEDLLVDTMEMLKWTGDPWEDVFKAEARPSPNLTFAVIDYVLQYFPQSAVENLTNPFPVLTWHGVNMAEGLKALPSSYRFTHNQSDLDAASLGWDLLFQYHGRPSGIFAADEYLAGLEAARGTELCLVVETMFSGSYLYQVIGDPKFADRVERIAYNALPAELTGDMWSRQYLQQQNQIAAKNMTPDPFPTDGSYSNVFGLQPNYPCCTVNHPQGWPKFMSNAFVTTPDQKSLVHVYLGPFSVNTTLANGNRVSVNVETLYPFSDTLTTTVVAEKPFTYYVRIPSWISEGTVQIGAARVKPVSPTNGLQALSISAGTTRFTLNLPADITLESRPHGSVAVHRGPLHYAYDIARSQTVLQRNNQQPLAVDLEFDAVADWQYAIDPTTLRFNSGSPTNGQLPSPIYDSGLPPFSIDALACPIEWPVAGDTFAAAPPTNPACTGPAVNITLSPFGSHVSSTLVFALDHDDRLTMSTAHIPRRSAFWSRLSRENRPQTPVTTGHRRKSRSPDADGRIPSEQSAIAESSNARKRKKQGAYVPHTAAASHAAAGPHTAHARTPRASHDIDMTSDRGRKQKRRPQSTVNEDVEMRALQEVPQSQRRQGKSRRKGRSQSRDATQSQKAASPEPSDDGESEKRQYSGPLAIADYTRMKEELEKLKQHMDVAKKTIKQQSKVIDGLRRDLTSAEKSHNEQHKQVEKLRIQVSKSEEAMSSFEANLNCQICMEILMKPYGLSPCGHVLCLTCLQEWFKAAPPGEDEMYDDTPDELVYRKKSCPVCRAVIFSRPIPLFLVKSLANAFDRVKQPVIGPPRISPPPDPDTDPVGRHLRAR</sequence>
<accession>A0ACC1T8I4</accession>
<evidence type="ECO:0000313" key="1">
    <source>
        <dbReference type="EMBL" id="KAJ3555487.1"/>
    </source>
</evidence>
<dbReference type="EMBL" id="JANHOG010000327">
    <property type="protein sequence ID" value="KAJ3555487.1"/>
    <property type="molecule type" value="Genomic_DNA"/>
</dbReference>
<dbReference type="Proteomes" id="UP001148662">
    <property type="component" value="Unassembled WGS sequence"/>
</dbReference>